<comment type="caution">
    <text evidence="5">The sequence shown here is derived from an EMBL/GenBank/DDBJ whole genome shotgun (WGS) entry which is preliminary data.</text>
</comment>
<keyword evidence="1" id="KW-0677">Repeat</keyword>
<feature type="signal peptide" evidence="4">
    <location>
        <begin position="1"/>
        <end position="19"/>
    </location>
</feature>
<reference evidence="5 6" key="1">
    <citation type="submission" date="2020-08" db="EMBL/GenBank/DDBJ databases">
        <title>Genomic Encyclopedia of Type Strains, Phase IV (KMG-IV): sequencing the most valuable type-strain genomes for metagenomic binning, comparative biology and taxonomic classification.</title>
        <authorList>
            <person name="Goeker M."/>
        </authorList>
    </citation>
    <scope>NUCLEOTIDE SEQUENCE [LARGE SCALE GENOMIC DNA]</scope>
    <source>
        <strain evidence="5 6">DSM 104969</strain>
    </source>
</reference>
<dbReference type="Pfam" id="PF07719">
    <property type="entry name" value="TPR_2"/>
    <property type="match status" value="1"/>
</dbReference>
<protein>
    <submittedName>
        <fullName evidence="5">Tetratricopeptide (TPR) repeat protein</fullName>
    </submittedName>
</protein>
<proteinExistence type="predicted"/>
<evidence type="ECO:0000256" key="1">
    <source>
        <dbReference type="ARBA" id="ARBA00022737"/>
    </source>
</evidence>
<name>A0A840CRY3_9BACT</name>
<accession>A0A840CRY3</accession>
<dbReference type="SMART" id="SM00028">
    <property type="entry name" value="TPR"/>
    <property type="match status" value="7"/>
</dbReference>
<evidence type="ECO:0000256" key="2">
    <source>
        <dbReference type="ARBA" id="ARBA00022803"/>
    </source>
</evidence>
<organism evidence="5 6">
    <name type="scientific">Dysgonomonas hofstadii</name>
    <dbReference type="NCBI Taxonomy" id="637886"/>
    <lineage>
        <taxon>Bacteria</taxon>
        <taxon>Pseudomonadati</taxon>
        <taxon>Bacteroidota</taxon>
        <taxon>Bacteroidia</taxon>
        <taxon>Bacteroidales</taxon>
        <taxon>Dysgonomonadaceae</taxon>
        <taxon>Dysgonomonas</taxon>
    </lineage>
</organism>
<dbReference type="SUPFAM" id="SSF48452">
    <property type="entry name" value="TPR-like"/>
    <property type="match status" value="2"/>
</dbReference>
<dbReference type="AlphaFoldDB" id="A0A840CRY3"/>
<feature type="repeat" description="TPR" evidence="3">
    <location>
        <begin position="49"/>
        <end position="82"/>
    </location>
</feature>
<feature type="chain" id="PRO_5033016519" evidence="4">
    <location>
        <begin position="20"/>
        <end position="551"/>
    </location>
</feature>
<sequence>MKYFLGSFLSFMITISAFAQNNIGADYLSLGELKLAKEYFTKNLGQNSAESHYYLGEIAFKEGNMAEARSNYQQALSADPLSALGAIGMAKLDLKSNTKVAEDQLKEVLKKNKKDVGIIIAIAQAYLDNGMKEKAVEKLQDARKADKKSPLIYIFEGDMLAAENKPGDAAMQYDQAINFDNNNVLARLKAARVYEYINRNTAVDLLKQAVAINPNYTIAYKELGELYRRDGFYQEAIDAYKEYFKGGDYTVEDMTRYGSALYFTQQYDQARTLIKDGLAKDPNNFVLYRLQMYTDNDTKNFDGAVAAGQKFFSIPLNPNDTTRRYLLQDFLSYANALSETGKKTESVDVYKKAIALDPSKINVNKDVAGILAGERMYSDAADFLAKYIELSGEAATAQDYFQLGRYYYFGGANAEIDTLNMSKADAKAKAFDLYKKAITTYGIVQERVPDSHLGVYQQALASYRMDPESEQGLAKPYYEKTIEVILAKPEQDDSDKKVLVEAYSYLSYYYYLQYDKSKKAEDKANVKSYAEKVLQIDPENANGKMLFEFAQ</sequence>
<dbReference type="Pfam" id="PF13432">
    <property type="entry name" value="TPR_16"/>
    <property type="match status" value="2"/>
</dbReference>
<evidence type="ECO:0000256" key="3">
    <source>
        <dbReference type="PROSITE-ProRule" id="PRU00339"/>
    </source>
</evidence>
<dbReference type="Proteomes" id="UP000555103">
    <property type="component" value="Unassembled WGS sequence"/>
</dbReference>
<dbReference type="EMBL" id="JACIEP010000017">
    <property type="protein sequence ID" value="MBB4037801.1"/>
    <property type="molecule type" value="Genomic_DNA"/>
</dbReference>
<dbReference type="InterPro" id="IPR019734">
    <property type="entry name" value="TPR_rpt"/>
</dbReference>
<evidence type="ECO:0000256" key="4">
    <source>
        <dbReference type="SAM" id="SignalP"/>
    </source>
</evidence>
<gene>
    <name evidence="5" type="ORF">GGR21_003722</name>
</gene>
<evidence type="ECO:0000313" key="5">
    <source>
        <dbReference type="EMBL" id="MBB4037801.1"/>
    </source>
</evidence>
<feature type="repeat" description="TPR" evidence="3">
    <location>
        <begin position="327"/>
        <end position="360"/>
    </location>
</feature>
<keyword evidence="4" id="KW-0732">Signal</keyword>
<dbReference type="Pfam" id="PF13181">
    <property type="entry name" value="TPR_8"/>
    <property type="match status" value="1"/>
</dbReference>
<evidence type="ECO:0000313" key="6">
    <source>
        <dbReference type="Proteomes" id="UP000555103"/>
    </source>
</evidence>
<dbReference type="RefSeq" id="WP_246348111.1">
    <property type="nucleotide sequence ID" value="NZ_JACIEP010000017.1"/>
</dbReference>
<dbReference type="PANTHER" id="PTHR12558">
    <property type="entry name" value="CELL DIVISION CYCLE 16,23,27"/>
    <property type="match status" value="1"/>
</dbReference>
<dbReference type="Gene3D" id="1.25.40.10">
    <property type="entry name" value="Tetratricopeptide repeat domain"/>
    <property type="match status" value="3"/>
</dbReference>
<dbReference type="PROSITE" id="PS50005">
    <property type="entry name" value="TPR"/>
    <property type="match status" value="2"/>
</dbReference>
<dbReference type="InterPro" id="IPR011990">
    <property type="entry name" value="TPR-like_helical_dom_sf"/>
</dbReference>
<keyword evidence="6" id="KW-1185">Reference proteome</keyword>
<keyword evidence="2 3" id="KW-0802">TPR repeat</keyword>
<dbReference type="PANTHER" id="PTHR12558:SF13">
    <property type="entry name" value="CELL DIVISION CYCLE PROTEIN 27 HOMOLOG"/>
    <property type="match status" value="1"/>
</dbReference>
<dbReference type="InterPro" id="IPR013105">
    <property type="entry name" value="TPR_2"/>
</dbReference>